<name>A0AAD8MPG3_9APIA</name>
<dbReference type="GO" id="GO:0080115">
    <property type="term" value="F:myosin XI tail binding"/>
    <property type="evidence" value="ECO:0007669"/>
    <property type="project" value="UniProtKB-ARBA"/>
</dbReference>
<evidence type="ECO:0000256" key="1">
    <source>
        <dbReference type="ARBA" id="ARBA00004167"/>
    </source>
</evidence>
<evidence type="ECO:0000259" key="7">
    <source>
        <dbReference type="PROSITE" id="PS51775"/>
    </source>
</evidence>
<keyword evidence="5" id="KW-0175">Coiled coil</keyword>
<evidence type="ECO:0000313" key="8">
    <source>
        <dbReference type="EMBL" id="KAK1380626.1"/>
    </source>
</evidence>
<keyword evidence="4 6" id="KW-0472">Membrane</keyword>
<dbReference type="Pfam" id="PF04576">
    <property type="entry name" value="Zein-binding"/>
    <property type="match status" value="1"/>
</dbReference>
<dbReference type="PROSITE" id="PS51775">
    <property type="entry name" value="GTD_BINDING"/>
    <property type="match status" value="1"/>
</dbReference>
<evidence type="ECO:0000256" key="2">
    <source>
        <dbReference type="ARBA" id="ARBA00022692"/>
    </source>
</evidence>
<evidence type="ECO:0000256" key="5">
    <source>
        <dbReference type="SAM" id="Coils"/>
    </source>
</evidence>
<dbReference type="EMBL" id="JAUIZM010000006">
    <property type="protein sequence ID" value="KAK1380626.1"/>
    <property type="molecule type" value="Genomic_DNA"/>
</dbReference>
<comment type="subcellular location">
    <subcellularLocation>
        <location evidence="1">Membrane</location>
        <topology evidence="1">Single-pass membrane protein</topology>
    </subcellularLocation>
</comment>
<gene>
    <name evidence="8" type="ORF">POM88_027370</name>
</gene>
<evidence type="ECO:0000256" key="4">
    <source>
        <dbReference type="ARBA" id="ARBA00023136"/>
    </source>
</evidence>
<reference evidence="8" key="2">
    <citation type="submission" date="2023-05" db="EMBL/GenBank/DDBJ databases">
        <authorList>
            <person name="Schelkunov M.I."/>
        </authorList>
    </citation>
    <scope>NUCLEOTIDE SEQUENCE</scope>
    <source>
        <strain evidence="8">Hsosn_3</strain>
        <tissue evidence="8">Leaf</tissue>
    </source>
</reference>
<comment type="caution">
    <text evidence="8">The sequence shown here is derived from an EMBL/GenBank/DDBJ whole genome shotgun (WGS) entry which is preliminary data.</text>
</comment>
<evidence type="ECO:0000313" key="9">
    <source>
        <dbReference type="Proteomes" id="UP001237642"/>
    </source>
</evidence>
<dbReference type="InterPro" id="IPR039306">
    <property type="entry name" value="MYOB"/>
</dbReference>
<dbReference type="PANTHER" id="PTHR31448:SF3">
    <property type="entry name" value="MYOSIN-BINDING PROTEIN 2"/>
    <property type="match status" value="1"/>
</dbReference>
<evidence type="ECO:0000256" key="6">
    <source>
        <dbReference type="SAM" id="Phobius"/>
    </source>
</evidence>
<dbReference type="GO" id="GO:0016020">
    <property type="term" value="C:membrane"/>
    <property type="evidence" value="ECO:0007669"/>
    <property type="project" value="UniProtKB-SubCell"/>
</dbReference>
<keyword evidence="2 6" id="KW-0812">Transmembrane</keyword>
<evidence type="ECO:0000256" key="3">
    <source>
        <dbReference type="ARBA" id="ARBA00022989"/>
    </source>
</evidence>
<proteinExistence type="predicted"/>
<dbReference type="PANTHER" id="PTHR31448">
    <property type="entry name" value="MYOSIN-BINDING PROTEIN 2"/>
    <property type="match status" value="1"/>
</dbReference>
<keyword evidence="9" id="KW-1185">Reference proteome</keyword>
<dbReference type="InterPro" id="IPR007656">
    <property type="entry name" value="GTD-bd"/>
</dbReference>
<protein>
    <submittedName>
        <fullName evidence="8">Myosin-binding protein 2</fullName>
    </submittedName>
</protein>
<sequence>MDTNKFSTMLHRNSIKIKHTLVFVVLEWTLISFLLLNALIQFMIVKFSNYFGLKPPCLWCSRIDHLMEPRKCSNLHRDHVCKAHGKEVSKLGYCSIHQKLADYQSMCEDCSSSSRPDLSMKFNFAPWAKATGVIHNDEDMVIQNGVEGLQCSCCGVILERQIYSPYVLINPSNWDHFKYDVRKEDLITEEGETDDHGTKDDKADHTETDFIIEHFNGDHGFKSKSYKQTLSSIDGVPEEDIELNEEIVGIMMTDPSSDENVNQHCHEQDASFEIPQQHLEFFIDCTGQQLVPVESIGSTTKANEIQYMVEENEKNGDHPESRLRYEYDIAAQVVSGPGNVEETKSIILEFMEAQEAENYLIVPAKDCDSVHEQVTQINVQDTAPYFLSVSEEVLKMQILKTEKEALTRSETALVDMEERDQDAPVATEDVSPFIMSDSDTEVSIGTEIPDLNSTEDNNCLQEEASASCTDFHVHYEHGSETDSQETVDLSTFMIELNDHKINSQSSVYFEINGNEDENLCERPSSSDGHYDVQKTLLFHERKDSGDEKSVEGSVTSELDDEVIMTVEHLNSTLRAERKALDVAYAELEEERNASAIAANQTMAMINRLQEEKAAMQMEALHYQRMMEEKSEYDQEAMQIMNDLMMKMDKERQGFEIELEICRKKLLVYEAKENMGMLRRSKDESVRVGFSSVSCSIEEDSDEISIDLNKEENRSYDHQGNENLNTPVEEVLHFRDRFGNIDEERWPVFPLLLDANVGENENEESSVHYNGFDGAFTKFKLKDRRTVIEKEVDQLYGMMNTLKTDIVPTS</sequence>
<reference evidence="8" key="1">
    <citation type="submission" date="2023-02" db="EMBL/GenBank/DDBJ databases">
        <title>Genome of toxic invasive species Heracleum sosnowskyi carries increased number of genes despite the absence of recent whole-genome duplications.</title>
        <authorList>
            <person name="Schelkunov M."/>
            <person name="Shtratnikova V."/>
            <person name="Makarenko M."/>
            <person name="Klepikova A."/>
            <person name="Omelchenko D."/>
            <person name="Novikova G."/>
            <person name="Obukhova E."/>
            <person name="Bogdanov V."/>
            <person name="Penin A."/>
            <person name="Logacheva M."/>
        </authorList>
    </citation>
    <scope>NUCLEOTIDE SEQUENCE</scope>
    <source>
        <strain evidence="8">Hsosn_3</strain>
        <tissue evidence="8">Leaf</tissue>
    </source>
</reference>
<organism evidence="8 9">
    <name type="scientific">Heracleum sosnowskyi</name>
    <dbReference type="NCBI Taxonomy" id="360622"/>
    <lineage>
        <taxon>Eukaryota</taxon>
        <taxon>Viridiplantae</taxon>
        <taxon>Streptophyta</taxon>
        <taxon>Embryophyta</taxon>
        <taxon>Tracheophyta</taxon>
        <taxon>Spermatophyta</taxon>
        <taxon>Magnoliopsida</taxon>
        <taxon>eudicotyledons</taxon>
        <taxon>Gunneridae</taxon>
        <taxon>Pentapetalae</taxon>
        <taxon>asterids</taxon>
        <taxon>campanulids</taxon>
        <taxon>Apiales</taxon>
        <taxon>Apiaceae</taxon>
        <taxon>Apioideae</taxon>
        <taxon>apioid superclade</taxon>
        <taxon>Tordylieae</taxon>
        <taxon>Tordyliinae</taxon>
        <taxon>Heracleum</taxon>
    </lineage>
</organism>
<accession>A0AAD8MPG3</accession>
<feature type="transmembrane region" description="Helical" evidence="6">
    <location>
        <begin position="21"/>
        <end position="44"/>
    </location>
</feature>
<dbReference type="AlphaFoldDB" id="A0AAD8MPG3"/>
<keyword evidence="3 6" id="KW-1133">Transmembrane helix</keyword>
<feature type="coiled-coil region" evidence="5">
    <location>
        <begin position="570"/>
        <end position="642"/>
    </location>
</feature>
<feature type="domain" description="GTD-binding" evidence="7">
    <location>
        <begin position="564"/>
        <end position="662"/>
    </location>
</feature>
<dbReference type="Proteomes" id="UP001237642">
    <property type="component" value="Unassembled WGS sequence"/>
</dbReference>